<protein>
    <submittedName>
        <fullName evidence="3">NAD-dependent dehydratase</fullName>
    </submittedName>
</protein>
<keyword evidence="4" id="KW-1185">Reference proteome</keyword>
<dbReference type="KEGG" id="fku:FGKAn22_02970"/>
<dbReference type="EMBL" id="AP019536">
    <property type="protein sequence ID" value="BBI98604.1"/>
    <property type="molecule type" value="Genomic_DNA"/>
</dbReference>
<dbReference type="InterPro" id="IPR036291">
    <property type="entry name" value="NAD(P)-bd_dom_sf"/>
</dbReference>
<dbReference type="Gene3D" id="3.40.50.720">
    <property type="entry name" value="NAD(P)-binding Rossmann-like Domain"/>
    <property type="match status" value="1"/>
</dbReference>
<reference evidence="3 4" key="1">
    <citation type="submission" date="2019-03" db="EMBL/GenBank/DDBJ databases">
        <title>Complete genome sequence of Ferrigenium kumadai strain An22, a microaerophilic iron-oxidizing bacterium isolated from a paddy field soil.</title>
        <authorList>
            <person name="Watanabe T."/>
            <person name="Asakawa S."/>
        </authorList>
    </citation>
    <scope>NUCLEOTIDE SEQUENCE [LARGE SCALE GENOMIC DNA]</scope>
    <source>
        <strain evidence="3 4">An22</strain>
    </source>
</reference>
<accession>A0AAN1SZK1</accession>
<dbReference type="PANTHER" id="PTHR48079">
    <property type="entry name" value="PROTEIN YEEZ"/>
    <property type="match status" value="1"/>
</dbReference>
<feature type="region of interest" description="Disordered" evidence="1">
    <location>
        <begin position="113"/>
        <end position="132"/>
    </location>
</feature>
<evidence type="ECO:0000259" key="2">
    <source>
        <dbReference type="Pfam" id="PF13460"/>
    </source>
</evidence>
<organism evidence="3 4">
    <name type="scientific">Ferrigenium kumadai</name>
    <dbReference type="NCBI Taxonomy" id="1682490"/>
    <lineage>
        <taxon>Bacteria</taxon>
        <taxon>Pseudomonadati</taxon>
        <taxon>Pseudomonadota</taxon>
        <taxon>Betaproteobacteria</taxon>
        <taxon>Nitrosomonadales</taxon>
        <taxon>Gallionellaceae</taxon>
        <taxon>Ferrigenium</taxon>
    </lineage>
</organism>
<dbReference type="Proteomes" id="UP001319121">
    <property type="component" value="Chromosome"/>
</dbReference>
<dbReference type="InterPro" id="IPR051783">
    <property type="entry name" value="NAD(P)-dependent_oxidoreduct"/>
</dbReference>
<dbReference type="CDD" id="cd05266">
    <property type="entry name" value="SDR_a4"/>
    <property type="match status" value="1"/>
</dbReference>
<dbReference type="PANTHER" id="PTHR48079:SF6">
    <property type="entry name" value="NAD(P)-BINDING DOMAIN-CONTAINING PROTEIN-RELATED"/>
    <property type="match status" value="1"/>
</dbReference>
<dbReference type="InterPro" id="IPR016040">
    <property type="entry name" value="NAD(P)-bd_dom"/>
</dbReference>
<evidence type="ECO:0000313" key="4">
    <source>
        <dbReference type="Proteomes" id="UP001319121"/>
    </source>
</evidence>
<evidence type="ECO:0000313" key="3">
    <source>
        <dbReference type="EMBL" id="BBI98604.1"/>
    </source>
</evidence>
<dbReference type="SUPFAM" id="SSF51735">
    <property type="entry name" value="NAD(P)-binding Rossmann-fold domains"/>
    <property type="match status" value="1"/>
</dbReference>
<dbReference type="RefSeq" id="WP_212786230.1">
    <property type="nucleotide sequence ID" value="NZ_AP019536.1"/>
</dbReference>
<dbReference type="GO" id="GO:0005737">
    <property type="term" value="C:cytoplasm"/>
    <property type="evidence" value="ECO:0007669"/>
    <property type="project" value="TreeGrafter"/>
</dbReference>
<sequence length="290" mass="32151">MKRLLIIGCGDIALRVIPSLVRRYRVYALVRNPAQREKLRALGVTPIVGDLDDRTSLSRIAGLAHAVLHFAPPPATGARDTRTRNLLAALSQDTQPKRLVYISTSGVYGDCGGARVNETRPPKPQSPRAQRRVDAERQIRAWAKRNLVCAAILRVPGIYAADRLPLERIRQGTPAIAAEEDGYTNHIHADDLARIAVSALRYAKPNRVCHASDDSGMKMGDYFDAVADAYGLPRVPRVGRAEAQRVLPESLLSFTNESRRLGNERMKMELKVRLRYPAVCAASLQDRFTI</sequence>
<evidence type="ECO:0000256" key="1">
    <source>
        <dbReference type="SAM" id="MobiDB-lite"/>
    </source>
</evidence>
<feature type="domain" description="NAD(P)-binding" evidence="2">
    <location>
        <begin position="10"/>
        <end position="200"/>
    </location>
</feature>
<dbReference type="GO" id="GO:0004029">
    <property type="term" value="F:aldehyde dehydrogenase (NAD+) activity"/>
    <property type="evidence" value="ECO:0007669"/>
    <property type="project" value="TreeGrafter"/>
</dbReference>
<gene>
    <name evidence="3" type="ORF">FGKAn22_02970</name>
</gene>
<name>A0AAN1SZK1_9PROT</name>
<dbReference type="AlphaFoldDB" id="A0AAN1SZK1"/>
<proteinExistence type="predicted"/>
<dbReference type="Pfam" id="PF13460">
    <property type="entry name" value="NAD_binding_10"/>
    <property type="match status" value="1"/>
</dbReference>